<dbReference type="PANTHER" id="PTHR45632">
    <property type="entry name" value="LD33804P"/>
    <property type="match status" value="1"/>
</dbReference>
<feature type="chain" id="PRO_5047462931" evidence="1">
    <location>
        <begin position="20"/>
        <end position="325"/>
    </location>
</feature>
<dbReference type="Proteomes" id="UP001597414">
    <property type="component" value="Unassembled WGS sequence"/>
</dbReference>
<feature type="signal peptide" evidence="1">
    <location>
        <begin position="1"/>
        <end position="19"/>
    </location>
</feature>
<gene>
    <name evidence="2" type="ORF">ACFSKV_04670</name>
</gene>
<name>A0ABW5B403_9BACT</name>
<proteinExistence type="predicted"/>
<dbReference type="RefSeq" id="WP_380800721.1">
    <property type="nucleotide sequence ID" value="NZ_JBHUIV010000010.1"/>
</dbReference>
<dbReference type="InterPro" id="IPR006652">
    <property type="entry name" value="Kelch_1"/>
</dbReference>
<organism evidence="2 3">
    <name type="scientific">Shivajiella indica</name>
    <dbReference type="NCBI Taxonomy" id="872115"/>
    <lineage>
        <taxon>Bacteria</taxon>
        <taxon>Pseudomonadati</taxon>
        <taxon>Bacteroidota</taxon>
        <taxon>Cytophagia</taxon>
        <taxon>Cytophagales</taxon>
        <taxon>Cyclobacteriaceae</taxon>
        <taxon>Shivajiella</taxon>
    </lineage>
</organism>
<evidence type="ECO:0000313" key="3">
    <source>
        <dbReference type="Proteomes" id="UP001597414"/>
    </source>
</evidence>
<dbReference type="EMBL" id="JBHUIV010000010">
    <property type="protein sequence ID" value="MFD2200848.1"/>
    <property type="molecule type" value="Genomic_DNA"/>
</dbReference>
<evidence type="ECO:0000256" key="1">
    <source>
        <dbReference type="SAM" id="SignalP"/>
    </source>
</evidence>
<dbReference type="SMART" id="SM00612">
    <property type="entry name" value="Kelch"/>
    <property type="match status" value="4"/>
</dbReference>
<sequence length="325" mass="36291">MLKSCLFSILMLVSSVSFAQTIGANWKKLKASNDAVPRHENSLVECDGKFYALGGRGTRPIEVYDPETNTWTVLADSPMEFHHFQAISYNHEIYVIGAFTGPYPHETPIPEFLIFNPADNTWRKGPEIPENRRRGSAGVFTRGDKIYMVCGIVDGHWNGFVPWFDEFDPKTGEWKILPDAPRPRDHFSASMVGDRAYVAGGRTSHAEIGKVLELTISEVDYFDFNNYTWSTVKTGLPTPRGGTSSIGKDPYLLVINGESATQVPSHSEVEVLDIRDETWSRLPDLNQGRHGTGVIYWKGKIYVAAGSANRGGGPELNDMECIEWK</sequence>
<accession>A0ABW5B403</accession>
<dbReference type="InterPro" id="IPR015915">
    <property type="entry name" value="Kelch-typ_b-propeller"/>
</dbReference>
<dbReference type="SUPFAM" id="SSF117281">
    <property type="entry name" value="Kelch motif"/>
    <property type="match status" value="1"/>
</dbReference>
<dbReference type="Pfam" id="PF01344">
    <property type="entry name" value="Kelch_1"/>
    <property type="match status" value="1"/>
</dbReference>
<keyword evidence="1" id="KW-0732">Signal</keyword>
<dbReference type="Gene3D" id="2.120.10.80">
    <property type="entry name" value="Kelch-type beta propeller"/>
    <property type="match status" value="2"/>
</dbReference>
<evidence type="ECO:0000313" key="2">
    <source>
        <dbReference type="EMBL" id="MFD2200848.1"/>
    </source>
</evidence>
<reference evidence="3" key="1">
    <citation type="journal article" date="2019" name="Int. J. Syst. Evol. Microbiol.">
        <title>The Global Catalogue of Microorganisms (GCM) 10K type strain sequencing project: providing services to taxonomists for standard genome sequencing and annotation.</title>
        <authorList>
            <consortium name="The Broad Institute Genomics Platform"/>
            <consortium name="The Broad Institute Genome Sequencing Center for Infectious Disease"/>
            <person name="Wu L."/>
            <person name="Ma J."/>
        </authorList>
    </citation>
    <scope>NUCLEOTIDE SEQUENCE [LARGE SCALE GENOMIC DNA]</scope>
    <source>
        <strain evidence="3">KCTC 19812</strain>
    </source>
</reference>
<keyword evidence="3" id="KW-1185">Reference proteome</keyword>
<dbReference type="PANTHER" id="PTHR45632:SF26">
    <property type="entry name" value="BTB DOMAIN-CONTAINING PROTEIN"/>
    <property type="match status" value="1"/>
</dbReference>
<protein>
    <submittedName>
        <fullName evidence="2">Kelch repeat-containing protein</fullName>
    </submittedName>
</protein>
<dbReference type="Pfam" id="PF24681">
    <property type="entry name" value="Kelch_KLHDC2_KLHL20_DRC7"/>
    <property type="match status" value="1"/>
</dbReference>
<comment type="caution">
    <text evidence="2">The sequence shown here is derived from an EMBL/GenBank/DDBJ whole genome shotgun (WGS) entry which is preliminary data.</text>
</comment>